<dbReference type="EMBL" id="BNEK01000002">
    <property type="protein sequence ID" value="GHJ26165.1"/>
    <property type="molecule type" value="Genomic_DNA"/>
</dbReference>
<reference evidence="2" key="1">
    <citation type="submission" date="2024-05" db="EMBL/GenBank/DDBJ databases">
        <title>Whole genome shotgun sequence of Streptomyces hygroscopicus NBRC 113678.</title>
        <authorList>
            <person name="Komaki H."/>
            <person name="Tamura T."/>
        </authorList>
    </citation>
    <scope>NUCLEOTIDE SEQUENCE</scope>
    <source>
        <strain evidence="2">N11-34</strain>
    </source>
</reference>
<dbReference type="EMBL" id="BNEK01000002">
    <property type="protein sequence ID" value="GHJ26166.1"/>
    <property type="molecule type" value="Genomic_DNA"/>
</dbReference>
<feature type="region of interest" description="Disordered" evidence="1">
    <location>
        <begin position="33"/>
        <end position="60"/>
    </location>
</feature>
<dbReference type="Proteomes" id="UP001054854">
    <property type="component" value="Unassembled WGS sequence"/>
</dbReference>
<protein>
    <submittedName>
        <fullName evidence="2">Uncharacterized protein</fullName>
    </submittedName>
</protein>
<evidence type="ECO:0000256" key="1">
    <source>
        <dbReference type="SAM" id="MobiDB-lite"/>
    </source>
</evidence>
<proteinExistence type="predicted"/>
<accession>A0ABQ3TS49</accession>
<keyword evidence="4" id="KW-1185">Reference proteome</keyword>
<feature type="compositionally biased region" description="Gly residues" evidence="1">
    <location>
        <begin position="40"/>
        <end position="60"/>
    </location>
</feature>
<evidence type="ECO:0000313" key="4">
    <source>
        <dbReference type="Proteomes" id="UP001054854"/>
    </source>
</evidence>
<evidence type="ECO:0000313" key="3">
    <source>
        <dbReference type="EMBL" id="GHJ26166.1"/>
    </source>
</evidence>
<evidence type="ECO:0000313" key="2">
    <source>
        <dbReference type="EMBL" id="GHJ26165.1"/>
    </source>
</evidence>
<dbReference type="RefSeq" id="WP_236255862.1">
    <property type="nucleotide sequence ID" value="NZ_BNEK01000002.1"/>
</dbReference>
<organism evidence="2 4">
    <name type="scientific">Streptomyces hygroscopicus</name>
    <dbReference type="NCBI Taxonomy" id="1912"/>
    <lineage>
        <taxon>Bacteria</taxon>
        <taxon>Bacillati</taxon>
        <taxon>Actinomycetota</taxon>
        <taxon>Actinomycetes</taxon>
        <taxon>Kitasatosporales</taxon>
        <taxon>Streptomycetaceae</taxon>
        <taxon>Streptomyces</taxon>
        <taxon>Streptomyces violaceusniger group</taxon>
    </lineage>
</organism>
<gene>
    <name evidence="2" type="ORF">TPA0910_05980</name>
    <name evidence="3" type="ORF">TPA0910_05990</name>
</gene>
<name>A0ABQ3TS49_STRHY</name>
<sequence>MTVVDATAEALDRARWLQIAGEAADDLATDAVIRDRAGPEGSGGPGGSDGPDGADGGVRA</sequence>
<comment type="caution">
    <text evidence="2">The sequence shown here is derived from an EMBL/GenBank/DDBJ whole genome shotgun (WGS) entry which is preliminary data.</text>
</comment>